<accession>A0A3M7RH72</accession>
<comment type="caution">
    <text evidence="1">The sequence shown here is derived from an EMBL/GenBank/DDBJ whole genome shotgun (WGS) entry which is preliminary data.</text>
</comment>
<dbReference type="AlphaFoldDB" id="A0A3M7RH72"/>
<keyword evidence="2" id="KW-1185">Reference proteome</keyword>
<name>A0A3M7RH72_BRAPC</name>
<dbReference type="EMBL" id="REGN01003423">
    <property type="protein sequence ID" value="RNA22625.1"/>
    <property type="molecule type" value="Genomic_DNA"/>
</dbReference>
<evidence type="ECO:0000313" key="1">
    <source>
        <dbReference type="EMBL" id="RNA22625.1"/>
    </source>
</evidence>
<evidence type="ECO:0000313" key="2">
    <source>
        <dbReference type="Proteomes" id="UP000276133"/>
    </source>
</evidence>
<proteinExistence type="predicted"/>
<protein>
    <submittedName>
        <fullName evidence="1">Uncharacterized protein</fullName>
    </submittedName>
</protein>
<sequence>MNKLDFQSQLWPSVSKLEWMSILESKKANKGLSFDSRVAMRDKIADKKVSFSQIVLKIAIRSMVRLMLVSSIIEHDRWQRVLRNFFRSMLDELCKFWFKILLKLFDWRLFKSRR</sequence>
<gene>
    <name evidence="1" type="ORF">BpHYR1_002567</name>
</gene>
<organism evidence="1 2">
    <name type="scientific">Brachionus plicatilis</name>
    <name type="common">Marine rotifer</name>
    <name type="synonym">Brachionus muelleri</name>
    <dbReference type="NCBI Taxonomy" id="10195"/>
    <lineage>
        <taxon>Eukaryota</taxon>
        <taxon>Metazoa</taxon>
        <taxon>Spiralia</taxon>
        <taxon>Gnathifera</taxon>
        <taxon>Rotifera</taxon>
        <taxon>Eurotatoria</taxon>
        <taxon>Monogononta</taxon>
        <taxon>Pseudotrocha</taxon>
        <taxon>Ploima</taxon>
        <taxon>Brachionidae</taxon>
        <taxon>Brachionus</taxon>
    </lineage>
</organism>
<reference evidence="1 2" key="1">
    <citation type="journal article" date="2018" name="Sci. Rep.">
        <title>Genomic signatures of local adaptation to the degree of environmental predictability in rotifers.</title>
        <authorList>
            <person name="Franch-Gras L."/>
            <person name="Hahn C."/>
            <person name="Garcia-Roger E.M."/>
            <person name="Carmona M.J."/>
            <person name="Serra M."/>
            <person name="Gomez A."/>
        </authorList>
    </citation>
    <scope>NUCLEOTIDE SEQUENCE [LARGE SCALE GENOMIC DNA]</scope>
    <source>
        <strain evidence="1">HYR1</strain>
    </source>
</reference>
<dbReference type="Proteomes" id="UP000276133">
    <property type="component" value="Unassembled WGS sequence"/>
</dbReference>